<dbReference type="OrthoDB" id="9762978at2"/>
<evidence type="ECO:0000256" key="6">
    <source>
        <dbReference type="SAM" id="Phobius"/>
    </source>
</evidence>
<comment type="caution">
    <text evidence="8">The sequence shown here is derived from an EMBL/GenBank/DDBJ whole genome shotgun (WGS) entry which is preliminary data.</text>
</comment>
<evidence type="ECO:0000256" key="2">
    <source>
        <dbReference type="ARBA" id="ARBA00022475"/>
    </source>
</evidence>
<organism evidence="8 9">
    <name type="scientific">Pontibacillus yanchengensis Y32</name>
    <dbReference type="NCBI Taxonomy" id="1385514"/>
    <lineage>
        <taxon>Bacteria</taxon>
        <taxon>Bacillati</taxon>
        <taxon>Bacillota</taxon>
        <taxon>Bacilli</taxon>
        <taxon>Bacillales</taxon>
        <taxon>Bacillaceae</taxon>
        <taxon>Pontibacillus</taxon>
    </lineage>
</organism>
<keyword evidence="4 6" id="KW-1133">Transmembrane helix</keyword>
<comment type="subcellular location">
    <subcellularLocation>
        <location evidence="1">Cell membrane</location>
        <topology evidence="1">Multi-pass membrane protein</topology>
    </subcellularLocation>
</comment>
<proteinExistence type="predicted"/>
<dbReference type="PANTHER" id="PTHR43478:SF1">
    <property type="entry name" value="NA+_H+ ANTIPORTER NHAC-LIKE C-TERMINAL DOMAIN-CONTAINING PROTEIN"/>
    <property type="match status" value="1"/>
</dbReference>
<keyword evidence="9" id="KW-1185">Reference proteome</keyword>
<evidence type="ECO:0000313" key="9">
    <source>
        <dbReference type="Proteomes" id="UP000030147"/>
    </source>
</evidence>
<evidence type="ECO:0000313" key="8">
    <source>
        <dbReference type="EMBL" id="KGP74296.1"/>
    </source>
</evidence>
<feature type="transmembrane region" description="Helical" evidence="6">
    <location>
        <begin position="358"/>
        <end position="378"/>
    </location>
</feature>
<reference evidence="8 9" key="1">
    <citation type="journal article" date="2015" name="Stand. Genomic Sci.">
        <title>High quality draft genome sequence of the moderately halophilic bacterium Pontibacillus yanchengensis Y32(T) and comparison among Pontibacillus genomes.</title>
        <authorList>
            <person name="Huang J."/>
            <person name="Qiao Z.X."/>
            <person name="Tang J.W."/>
            <person name="Wang G."/>
        </authorList>
    </citation>
    <scope>NUCLEOTIDE SEQUENCE [LARGE SCALE GENOMIC DNA]</scope>
    <source>
        <strain evidence="8 9">Y32</strain>
    </source>
</reference>
<feature type="transmembrane region" description="Helical" evidence="6">
    <location>
        <begin position="30"/>
        <end position="54"/>
    </location>
</feature>
<keyword evidence="3 6" id="KW-0812">Transmembrane</keyword>
<evidence type="ECO:0000256" key="3">
    <source>
        <dbReference type="ARBA" id="ARBA00022692"/>
    </source>
</evidence>
<feature type="domain" description="Na+/H+ antiporter NhaC-like C-terminal" evidence="7">
    <location>
        <begin position="162"/>
        <end position="449"/>
    </location>
</feature>
<dbReference type="RefSeq" id="WP_036815575.1">
    <property type="nucleotide sequence ID" value="NZ_AVBF01000003.1"/>
</dbReference>
<dbReference type="Pfam" id="PF03553">
    <property type="entry name" value="Na_H_antiporter"/>
    <property type="match status" value="1"/>
</dbReference>
<dbReference type="InterPro" id="IPR018461">
    <property type="entry name" value="Na/H_Antiport_NhaC-like_C"/>
</dbReference>
<feature type="transmembrane region" description="Helical" evidence="6">
    <location>
        <begin position="187"/>
        <end position="211"/>
    </location>
</feature>
<dbReference type="GO" id="GO:0005886">
    <property type="term" value="C:plasma membrane"/>
    <property type="evidence" value="ECO:0007669"/>
    <property type="project" value="UniProtKB-SubCell"/>
</dbReference>
<feature type="transmembrane region" description="Helical" evidence="6">
    <location>
        <begin position="144"/>
        <end position="167"/>
    </location>
</feature>
<feature type="transmembrane region" description="Helical" evidence="6">
    <location>
        <begin position="243"/>
        <end position="263"/>
    </location>
</feature>
<dbReference type="Proteomes" id="UP000030147">
    <property type="component" value="Unassembled WGS sequence"/>
</dbReference>
<keyword evidence="2" id="KW-1003">Cell membrane</keyword>
<feature type="transmembrane region" description="Helical" evidence="6">
    <location>
        <begin position="283"/>
        <end position="300"/>
    </location>
</feature>
<sequence>MEHWESVIPFVVIIVFALWTKQVLPGLFIGLLIASLIVEGSFLGGMDAMSSYIITNLTKDTKIQVIGFLYIFAGIIQMTKMTGGIKGFIELVSNRIQTKKQAIFLSWLTLGGTFISPNLRIVTVAPIMNAIQNKLDVRKERLSFVIEATALPVIALIPIATAFIGYMTTTIELALENEEVSGDPYLYFLKSIPFNFFSITTIVLALVYSVVKHPKIYNQNEEQADEKRVDEEGAEDKDVRANVWNLVIPLFLAISLSVVLSWWDGYQQTPSMIQAFMKANVTKAMFHAILITLVITFLQHSMGRYSLKELLQYFFEGGNKLIPAFLLFALVWGLASATKDLGLSPFVTETLGVIPEAFIPPVTFLLGSVLAYFVGSAWGSWGLLMPIGVSLATTSDLPLALLIGIVFASGTVGGLVSPLSATTATMSKIMGFNTVTYSGYKLKHSAVPFVLSVILYGIVMLVL</sequence>
<feature type="transmembrane region" description="Helical" evidence="6">
    <location>
        <begin position="442"/>
        <end position="462"/>
    </location>
</feature>
<dbReference type="eggNOG" id="COG1757">
    <property type="taxonomic scope" value="Bacteria"/>
</dbReference>
<evidence type="ECO:0000256" key="4">
    <source>
        <dbReference type="ARBA" id="ARBA00022989"/>
    </source>
</evidence>
<feature type="transmembrane region" description="Helical" evidence="6">
    <location>
        <begin position="66"/>
        <end position="89"/>
    </location>
</feature>
<feature type="transmembrane region" description="Helical" evidence="6">
    <location>
        <begin position="321"/>
        <end position="338"/>
    </location>
</feature>
<feature type="transmembrane region" description="Helical" evidence="6">
    <location>
        <begin position="399"/>
        <end position="422"/>
    </location>
</feature>
<name>A0A0A2TJP2_9BACI</name>
<dbReference type="PANTHER" id="PTHR43478">
    <property type="entry name" value="NA+/H+ ANTIPORTER-RELATED"/>
    <property type="match status" value="1"/>
</dbReference>
<protein>
    <submittedName>
        <fullName evidence="8">Sodium:proton antiporter</fullName>
    </submittedName>
</protein>
<evidence type="ECO:0000256" key="1">
    <source>
        <dbReference type="ARBA" id="ARBA00004651"/>
    </source>
</evidence>
<evidence type="ECO:0000256" key="5">
    <source>
        <dbReference type="ARBA" id="ARBA00023136"/>
    </source>
</evidence>
<keyword evidence="5 6" id="KW-0472">Membrane</keyword>
<accession>A0A0A2TJP2</accession>
<dbReference type="AlphaFoldDB" id="A0A0A2TJP2"/>
<feature type="transmembrane region" description="Helical" evidence="6">
    <location>
        <begin position="101"/>
        <end position="123"/>
    </location>
</feature>
<gene>
    <name evidence="8" type="ORF">N782_15175</name>
</gene>
<dbReference type="EMBL" id="AVBF01000003">
    <property type="protein sequence ID" value="KGP74296.1"/>
    <property type="molecule type" value="Genomic_DNA"/>
</dbReference>
<evidence type="ECO:0000259" key="7">
    <source>
        <dbReference type="Pfam" id="PF03553"/>
    </source>
</evidence>